<proteinExistence type="predicted"/>
<keyword evidence="3 5" id="KW-1133">Transmembrane helix</keyword>
<comment type="subcellular location">
    <subcellularLocation>
        <location evidence="1">Membrane</location>
        <topology evidence="1">Single-pass membrane protein</topology>
    </subcellularLocation>
</comment>
<sequence>MSEKLCDKHDGSRGQKVFRIVAVFVLVVVLATILIALTALRPTKPTFTLEDATVFKLNISAPNVVSTTIQVTVSARNPNSKIGIYYESLHAYAAYRGQQVTYFTAIPPAYQGHRGVDIWSPFIYGADVPVAPYNGLALARDMVDGAIPLTVKVNGQVKWRVGTVVTGRYHLHVTCPAVIPIGNRNNVGIVVGSAIKYQLSQSCSVSV</sequence>
<name>A0A5A7PM21_STRAF</name>
<dbReference type="GO" id="GO:0005886">
    <property type="term" value="C:plasma membrane"/>
    <property type="evidence" value="ECO:0007669"/>
    <property type="project" value="TreeGrafter"/>
</dbReference>
<evidence type="ECO:0000259" key="6">
    <source>
        <dbReference type="Pfam" id="PF03168"/>
    </source>
</evidence>
<dbReference type="AlphaFoldDB" id="A0A5A7PM21"/>
<dbReference type="OrthoDB" id="1426517at2759"/>
<dbReference type="InterPro" id="IPR044839">
    <property type="entry name" value="NDR1-like"/>
</dbReference>
<evidence type="ECO:0000256" key="1">
    <source>
        <dbReference type="ARBA" id="ARBA00004167"/>
    </source>
</evidence>
<protein>
    <submittedName>
        <fullName evidence="7">Late embryogenesis abundant protein</fullName>
    </submittedName>
</protein>
<accession>A0A5A7PM21</accession>
<evidence type="ECO:0000256" key="3">
    <source>
        <dbReference type="ARBA" id="ARBA00022989"/>
    </source>
</evidence>
<evidence type="ECO:0000313" key="8">
    <source>
        <dbReference type="Proteomes" id="UP000325081"/>
    </source>
</evidence>
<dbReference type="PANTHER" id="PTHR31415">
    <property type="entry name" value="OS05G0367900 PROTEIN"/>
    <property type="match status" value="1"/>
</dbReference>
<dbReference type="GO" id="GO:0098542">
    <property type="term" value="P:defense response to other organism"/>
    <property type="evidence" value="ECO:0007669"/>
    <property type="project" value="InterPro"/>
</dbReference>
<keyword evidence="8" id="KW-1185">Reference proteome</keyword>
<dbReference type="GO" id="GO:0009506">
    <property type="term" value="C:plasmodesma"/>
    <property type="evidence" value="ECO:0007669"/>
    <property type="project" value="TreeGrafter"/>
</dbReference>
<feature type="transmembrane region" description="Helical" evidence="5">
    <location>
        <begin position="20"/>
        <end position="40"/>
    </location>
</feature>
<evidence type="ECO:0000256" key="2">
    <source>
        <dbReference type="ARBA" id="ARBA00022692"/>
    </source>
</evidence>
<dbReference type="InterPro" id="IPR004864">
    <property type="entry name" value="LEA_2"/>
</dbReference>
<reference evidence="8" key="1">
    <citation type="journal article" date="2019" name="Curr. Biol.">
        <title>Genome Sequence of Striga asiatica Provides Insight into the Evolution of Plant Parasitism.</title>
        <authorList>
            <person name="Yoshida S."/>
            <person name="Kim S."/>
            <person name="Wafula E.K."/>
            <person name="Tanskanen J."/>
            <person name="Kim Y.M."/>
            <person name="Honaas L."/>
            <person name="Yang Z."/>
            <person name="Spallek T."/>
            <person name="Conn C.E."/>
            <person name="Ichihashi Y."/>
            <person name="Cheong K."/>
            <person name="Cui S."/>
            <person name="Der J.P."/>
            <person name="Gundlach H."/>
            <person name="Jiao Y."/>
            <person name="Hori C."/>
            <person name="Ishida J.K."/>
            <person name="Kasahara H."/>
            <person name="Kiba T."/>
            <person name="Kim M.S."/>
            <person name="Koo N."/>
            <person name="Laohavisit A."/>
            <person name="Lee Y.H."/>
            <person name="Lumba S."/>
            <person name="McCourt P."/>
            <person name="Mortimer J.C."/>
            <person name="Mutuku J.M."/>
            <person name="Nomura T."/>
            <person name="Sasaki-Sekimoto Y."/>
            <person name="Seto Y."/>
            <person name="Wang Y."/>
            <person name="Wakatake T."/>
            <person name="Sakakibara H."/>
            <person name="Demura T."/>
            <person name="Yamaguchi S."/>
            <person name="Yoneyama K."/>
            <person name="Manabe R.I."/>
            <person name="Nelson D.C."/>
            <person name="Schulman A.H."/>
            <person name="Timko M.P."/>
            <person name="dePamphilis C.W."/>
            <person name="Choi D."/>
            <person name="Shirasu K."/>
        </authorList>
    </citation>
    <scope>NUCLEOTIDE SEQUENCE [LARGE SCALE GENOMIC DNA]</scope>
    <source>
        <strain evidence="8">cv. UVA1</strain>
    </source>
</reference>
<evidence type="ECO:0000313" key="7">
    <source>
        <dbReference type="EMBL" id="GER33769.1"/>
    </source>
</evidence>
<dbReference type="Proteomes" id="UP000325081">
    <property type="component" value="Unassembled WGS sequence"/>
</dbReference>
<dbReference type="PANTHER" id="PTHR31415:SF51">
    <property type="entry name" value="LATE EMBRYOGENESIS ABUNDANT (LEA) HYDROXYPROLINE-RICH GLYCOPROTEIN FAMILY"/>
    <property type="match status" value="1"/>
</dbReference>
<evidence type="ECO:0000256" key="4">
    <source>
        <dbReference type="ARBA" id="ARBA00023136"/>
    </source>
</evidence>
<evidence type="ECO:0000256" key="5">
    <source>
        <dbReference type="SAM" id="Phobius"/>
    </source>
</evidence>
<feature type="domain" description="Late embryogenesis abundant protein LEA-2 subgroup" evidence="6">
    <location>
        <begin position="72"/>
        <end position="175"/>
    </location>
</feature>
<organism evidence="7 8">
    <name type="scientific">Striga asiatica</name>
    <name type="common">Asiatic witchweed</name>
    <name type="synonym">Buchnera asiatica</name>
    <dbReference type="NCBI Taxonomy" id="4170"/>
    <lineage>
        <taxon>Eukaryota</taxon>
        <taxon>Viridiplantae</taxon>
        <taxon>Streptophyta</taxon>
        <taxon>Embryophyta</taxon>
        <taxon>Tracheophyta</taxon>
        <taxon>Spermatophyta</taxon>
        <taxon>Magnoliopsida</taxon>
        <taxon>eudicotyledons</taxon>
        <taxon>Gunneridae</taxon>
        <taxon>Pentapetalae</taxon>
        <taxon>asterids</taxon>
        <taxon>lamiids</taxon>
        <taxon>Lamiales</taxon>
        <taxon>Orobanchaceae</taxon>
        <taxon>Buchnereae</taxon>
        <taxon>Striga</taxon>
    </lineage>
</organism>
<gene>
    <name evidence="7" type="ORF">STAS_09909</name>
</gene>
<comment type="caution">
    <text evidence="7">The sequence shown here is derived from an EMBL/GenBank/DDBJ whole genome shotgun (WGS) entry which is preliminary data.</text>
</comment>
<keyword evidence="4 5" id="KW-0472">Membrane</keyword>
<dbReference type="EMBL" id="BKCP01004783">
    <property type="protein sequence ID" value="GER33769.1"/>
    <property type="molecule type" value="Genomic_DNA"/>
</dbReference>
<keyword evidence="2 5" id="KW-0812">Transmembrane</keyword>
<dbReference type="Pfam" id="PF03168">
    <property type="entry name" value="LEA_2"/>
    <property type="match status" value="1"/>
</dbReference>